<evidence type="ECO:0000313" key="4">
    <source>
        <dbReference type="Proteomes" id="UP000237839"/>
    </source>
</evidence>
<dbReference type="SMART" id="SM00749">
    <property type="entry name" value="BON"/>
    <property type="match status" value="1"/>
</dbReference>
<evidence type="ECO:0000256" key="1">
    <source>
        <dbReference type="SAM" id="SignalP"/>
    </source>
</evidence>
<dbReference type="EMBL" id="PUGF01000008">
    <property type="protein sequence ID" value="PRC93300.1"/>
    <property type="molecule type" value="Genomic_DNA"/>
</dbReference>
<dbReference type="PANTHER" id="PTHR34606:SF15">
    <property type="entry name" value="BON DOMAIN-CONTAINING PROTEIN"/>
    <property type="match status" value="1"/>
</dbReference>
<gene>
    <name evidence="3" type="ORF">S2091_2038</name>
</gene>
<protein>
    <submittedName>
        <fullName evidence="3">BON domain</fullName>
    </submittedName>
</protein>
<dbReference type="OrthoDB" id="8686681at2"/>
<evidence type="ECO:0000259" key="2">
    <source>
        <dbReference type="PROSITE" id="PS50914"/>
    </source>
</evidence>
<name>A0A2S9H022_9BURK</name>
<comment type="caution">
    <text evidence="3">The sequence shown here is derived from an EMBL/GenBank/DDBJ whole genome shotgun (WGS) entry which is preliminary data.</text>
</comment>
<dbReference type="PANTHER" id="PTHR34606">
    <property type="entry name" value="BON DOMAIN-CONTAINING PROTEIN"/>
    <property type="match status" value="1"/>
</dbReference>
<accession>A0A2S9H022</accession>
<feature type="signal peptide" evidence="1">
    <location>
        <begin position="1"/>
        <end position="25"/>
    </location>
</feature>
<dbReference type="PROSITE" id="PS50914">
    <property type="entry name" value="BON"/>
    <property type="match status" value="1"/>
</dbReference>
<dbReference type="InterPro" id="IPR014004">
    <property type="entry name" value="Transpt-assoc_nodulatn_dom_bac"/>
</dbReference>
<feature type="chain" id="PRO_5015652730" evidence="1">
    <location>
        <begin position="26"/>
        <end position="116"/>
    </location>
</feature>
<dbReference type="Proteomes" id="UP000237839">
    <property type="component" value="Unassembled WGS sequence"/>
</dbReference>
<dbReference type="InterPro" id="IPR007055">
    <property type="entry name" value="BON_dom"/>
</dbReference>
<evidence type="ECO:0000313" key="3">
    <source>
        <dbReference type="EMBL" id="PRC93300.1"/>
    </source>
</evidence>
<sequence length="116" mass="12074">MQNRKMIVPFITAALLSAVSISSFAQQPPAEPTGQPGMVEKAGVVVEDSVITTKVKSALVADKDVSALKINVTTKQGVVMLTGAAPTVEAIKHVLQLVAAIDGVKDIESHLQVKAS</sequence>
<dbReference type="Gene3D" id="3.30.1340.30">
    <property type="match status" value="1"/>
</dbReference>
<feature type="domain" description="BON" evidence="2">
    <location>
        <begin position="47"/>
        <end position="115"/>
    </location>
</feature>
<keyword evidence="4" id="KW-1185">Reference proteome</keyword>
<dbReference type="Pfam" id="PF04972">
    <property type="entry name" value="BON"/>
    <property type="match status" value="1"/>
</dbReference>
<keyword evidence="1" id="KW-0732">Signal</keyword>
<dbReference type="RefSeq" id="WP_105531756.1">
    <property type="nucleotide sequence ID" value="NZ_PUGF01000008.1"/>
</dbReference>
<organism evidence="3 4">
    <name type="scientific">Solimicrobium silvestre</name>
    <dbReference type="NCBI Taxonomy" id="2099400"/>
    <lineage>
        <taxon>Bacteria</taxon>
        <taxon>Pseudomonadati</taxon>
        <taxon>Pseudomonadota</taxon>
        <taxon>Betaproteobacteria</taxon>
        <taxon>Burkholderiales</taxon>
        <taxon>Oxalobacteraceae</taxon>
        <taxon>Solimicrobium</taxon>
    </lineage>
</organism>
<dbReference type="AlphaFoldDB" id="A0A2S9H022"/>
<dbReference type="InterPro" id="IPR051686">
    <property type="entry name" value="Lipoprotein_DolP"/>
</dbReference>
<proteinExistence type="predicted"/>
<reference evidence="3 4" key="1">
    <citation type="submission" date="2018-02" db="EMBL/GenBank/DDBJ databases">
        <title>Solimicrobium silvestre gen. nov., sp. nov., isolated from alpine forest soil.</title>
        <authorList>
            <person name="Margesin R."/>
            <person name="Albuquerque L."/>
            <person name="Zhang D.-C."/>
            <person name="Froufe H.J.C."/>
            <person name="Severino R."/>
            <person name="Roxo I."/>
            <person name="Egas C."/>
            <person name="Da Costa M.S."/>
        </authorList>
    </citation>
    <scope>NUCLEOTIDE SEQUENCE [LARGE SCALE GENOMIC DNA]</scope>
    <source>
        <strain evidence="3 4">S20-91</strain>
    </source>
</reference>